<feature type="signal peptide" evidence="1">
    <location>
        <begin position="1"/>
        <end position="16"/>
    </location>
</feature>
<evidence type="ECO:0000256" key="1">
    <source>
        <dbReference type="SAM" id="SignalP"/>
    </source>
</evidence>
<keyword evidence="1" id="KW-0732">Signal</keyword>
<feature type="chain" id="PRO_5043416162" evidence="1">
    <location>
        <begin position="17"/>
        <end position="146"/>
    </location>
</feature>
<comment type="caution">
    <text evidence="2">The sequence shown here is derived from an EMBL/GenBank/DDBJ whole genome shotgun (WGS) entry which is preliminary data.</text>
</comment>
<evidence type="ECO:0000313" key="3">
    <source>
        <dbReference type="Proteomes" id="UP001497623"/>
    </source>
</evidence>
<dbReference type="AlphaFoldDB" id="A0AAV2Q552"/>
<evidence type="ECO:0000313" key="2">
    <source>
        <dbReference type="EMBL" id="CAL4069017.1"/>
    </source>
</evidence>
<name>A0AAV2Q552_MEGNR</name>
<organism evidence="2 3">
    <name type="scientific">Meganyctiphanes norvegica</name>
    <name type="common">Northern krill</name>
    <name type="synonym">Thysanopoda norvegica</name>
    <dbReference type="NCBI Taxonomy" id="48144"/>
    <lineage>
        <taxon>Eukaryota</taxon>
        <taxon>Metazoa</taxon>
        <taxon>Ecdysozoa</taxon>
        <taxon>Arthropoda</taxon>
        <taxon>Crustacea</taxon>
        <taxon>Multicrustacea</taxon>
        <taxon>Malacostraca</taxon>
        <taxon>Eumalacostraca</taxon>
        <taxon>Eucarida</taxon>
        <taxon>Euphausiacea</taxon>
        <taxon>Euphausiidae</taxon>
        <taxon>Meganyctiphanes</taxon>
    </lineage>
</organism>
<proteinExistence type="predicted"/>
<sequence length="146" mass="15708">MKLLVVAVALLATVSGQTPPAHMECHCGVFISVQDGEIEIHRMKPIHLESCDDVEECTAGCSEEWANGAGGGDLDAELANGQTLGHELCHGANELHHSEVHHAIPMVYSRTCDGGWTQTGDQASDYLCCHQGKQVDCDHHPTKPPM</sequence>
<keyword evidence="3" id="KW-1185">Reference proteome</keyword>
<protein>
    <submittedName>
        <fullName evidence="2">Uncharacterized protein</fullName>
    </submittedName>
</protein>
<dbReference type="Proteomes" id="UP001497623">
    <property type="component" value="Unassembled WGS sequence"/>
</dbReference>
<gene>
    <name evidence="2" type="ORF">MNOR_LOCUS7556</name>
</gene>
<reference evidence="2 3" key="1">
    <citation type="submission" date="2024-05" db="EMBL/GenBank/DDBJ databases">
        <authorList>
            <person name="Wallberg A."/>
        </authorList>
    </citation>
    <scope>NUCLEOTIDE SEQUENCE [LARGE SCALE GENOMIC DNA]</scope>
</reference>
<dbReference type="EMBL" id="CAXKWB010003349">
    <property type="protein sequence ID" value="CAL4069017.1"/>
    <property type="molecule type" value="Genomic_DNA"/>
</dbReference>
<accession>A0AAV2Q552</accession>